<dbReference type="PANTHER" id="PTHR39142:SF1">
    <property type="entry name" value="AEL197CP"/>
    <property type="match status" value="1"/>
</dbReference>
<comment type="caution">
    <text evidence="2">The sequence shown here is derived from an EMBL/GenBank/DDBJ whole genome shotgun (WGS) entry which is preliminary data.</text>
</comment>
<evidence type="ECO:0000313" key="3">
    <source>
        <dbReference type="Proteomes" id="UP000700596"/>
    </source>
</evidence>
<dbReference type="Pfam" id="PF12929">
    <property type="entry name" value="Mid1"/>
    <property type="match status" value="1"/>
</dbReference>
<keyword evidence="3" id="KW-1185">Reference proteome</keyword>
<proteinExistence type="predicted"/>
<evidence type="ECO:0000256" key="1">
    <source>
        <dbReference type="SAM" id="SignalP"/>
    </source>
</evidence>
<feature type="signal peptide" evidence="1">
    <location>
        <begin position="1"/>
        <end position="25"/>
    </location>
</feature>
<dbReference type="OrthoDB" id="5405745at2759"/>
<dbReference type="InterPro" id="IPR024338">
    <property type="entry name" value="MID1/Yam8"/>
</dbReference>
<dbReference type="GO" id="GO:0005262">
    <property type="term" value="F:calcium channel activity"/>
    <property type="evidence" value="ECO:0007669"/>
    <property type="project" value="InterPro"/>
</dbReference>
<dbReference type="PANTHER" id="PTHR39142">
    <property type="entry name" value="MID1P"/>
    <property type="match status" value="1"/>
</dbReference>
<keyword evidence="1" id="KW-0732">Signal</keyword>
<name>A0A9P9DFE9_9PLEO</name>
<dbReference type="AlphaFoldDB" id="A0A9P9DFE9"/>
<protein>
    <submittedName>
        <fullName evidence="2">Stretch-activated Ca2+-permeable channel component-domain-containing protein</fullName>
    </submittedName>
</protein>
<dbReference type="Proteomes" id="UP000700596">
    <property type="component" value="Unassembled WGS sequence"/>
</dbReference>
<feature type="chain" id="PRO_5040327485" evidence="1">
    <location>
        <begin position="26"/>
        <end position="659"/>
    </location>
</feature>
<organism evidence="2 3">
    <name type="scientific">Dendryphion nanum</name>
    <dbReference type="NCBI Taxonomy" id="256645"/>
    <lineage>
        <taxon>Eukaryota</taxon>
        <taxon>Fungi</taxon>
        <taxon>Dikarya</taxon>
        <taxon>Ascomycota</taxon>
        <taxon>Pezizomycotina</taxon>
        <taxon>Dothideomycetes</taxon>
        <taxon>Pleosporomycetidae</taxon>
        <taxon>Pleosporales</taxon>
        <taxon>Torulaceae</taxon>
        <taxon>Dendryphion</taxon>
    </lineage>
</organism>
<evidence type="ECO:0000313" key="2">
    <source>
        <dbReference type="EMBL" id="KAH7117944.1"/>
    </source>
</evidence>
<sequence length="659" mass="72355">MFALFTTAWLLLACALFQSSSFVHATQSEPRRGDSEWDAVVGDLIRTPLGPERGQTIQLGETVERGGEEDGYLGNFAYFDRSLIGRAPEGVETLENNVAKEMETAGGEKKNFVLEISGLKAKRSATGLEERTIENVSRGNIEIDGELEVNEVAETDETDDPPDLKKRQNQRQVFISINTCRQPGLSATTLFATDDPPQLTLYISNSPQNQRPGPDATNNLAGGKPIPLVQGYATYNFSTSSDVFIGVSAPNLTVGWAGSWSFEVAASVDGLYHSYNSTETLVFLVDSDYDSALFVTPDLTGNVNNTDEISKWTNLGVSPFTLYAFVANETGASGVKHSLCGLKQLSNNTSNFTVNSNITTNFGNRLPKGQFHVDGLKKNTTYVGYLAIDGNMTKQGLNFPVTAAIGPGGRVWTQFEFSTKNYETCQVIFGLTFCDSTAYAVPSSPQFRNNDSGLGSWYDDLARQYYQNFNNSLDQIACDTTDTAQYSLARTCVDCRTDYKEWLCSVVIPRCEDYDADGPGLQPRNINAPFPDGTYIPQNSNNSFQYNSTRRDRFAFNQSRNPQIDKELKPGPYQELLPCEDLCFDIVRSCPAKLGFVCPNQPAMKYTYAKKINDDRKLSCNFPGAVTNLNPVRAGAEILVGRVGNVVVVAGIVALGLWI</sequence>
<gene>
    <name evidence="2" type="ORF">B0J11DRAFT_583321</name>
</gene>
<dbReference type="EMBL" id="JAGMWT010000013">
    <property type="protein sequence ID" value="KAH7117944.1"/>
    <property type="molecule type" value="Genomic_DNA"/>
</dbReference>
<dbReference type="GO" id="GO:0098703">
    <property type="term" value="P:calcium ion import across plasma membrane"/>
    <property type="evidence" value="ECO:0007669"/>
    <property type="project" value="InterPro"/>
</dbReference>
<accession>A0A9P9DFE9</accession>
<reference evidence="2" key="1">
    <citation type="journal article" date="2021" name="Nat. Commun.">
        <title>Genetic determinants of endophytism in the Arabidopsis root mycobiome.</title>
        <authorList>
            <person name="Mesny F."/>
            <person name="Miyauchi S."/>
            <person name="Thiergart T."/>
            <person name="Pickel B."/>
            <person name="Atanasova L."/>
            <person name="Karlsson M."/>
            <person name="Huettel B."/>
            <person name="Barry K.W."/>
            <person name="Haridas S."/>
            <person name="Chen C."/>
            <person name="Bauer D."/>
            <person name="Andreopoulos W."/>
            <person name="Pangilinan J."/>
            <person name="LaButti K."/>
            <person name="Riley R."/>
            <person name="Lipzen A."/>
            <person name="Clum A."/>
            <person name="Drula E."/>
            <person name="Henrissat B."/>
            <person name="Kohler A."/>
            <person name="Grigoriev I.V."/>
            <person name="Martin F.M."/>
            <person name="Hacquard S."/>
        </authorList>
    </citation>
    <scope>NUCLEOTIDE SEQUENCE</scope>
    <source>
        <strain evidence="2">MPI-CAGE-CH-0243</strain>
    </source>
</reference>